<name>A0A1G4TFJ3_9CAUL</name>
<dbReference type="Pfam" id="PF00072">
    <property type="entry name" value="Response_reg"/>
    <property type="match status" value="1"/>
</dbReference>
<accession>A0A1G4TFJ3</accession>
<protein>
    <submittedName>
        <fullName evidence="5">Response regulator receiver domain-containing protein</fullName>
    </submittedName>
</protein>
<dbReference type="InterPro" id="IPR001789">
    <property type="entry name" value="Sig_transdc_resp-reg_receiver"/>
</dbReference>
<dbReference type="CDD" id="cd17546">
    <property type="entry name" value="REC_hyHK_CKI1_RcsC-like"/>
    <property type="match status" value="1"/>
</dbReference>
<dbReference type="AlphaFoldDB" id="A0A1G4TFJ3"/>
<keyword evidence="6" id="KW-1185">Reference proteome</keyword>
<dbReference type="InterPro" id="IPR011006">
    <property type="entry name" value="CheY-like_superfamily"/>
</dbReference>
<evidence type="ECO:0000259" key="4">
    <source>
        <dbReference type="PROSITE" id="PS50110"/>
    </source>
</evidence>
<dbReference type="SUPFAM" id="SSF52172">
    <property type="entry name" value="CheY-like"/>
    <property type="match status" value="1"/>
</dbReference>
<dbReference type="PANTHER" id="PTHR45339">
    <property type="entry name" value="HYBRID SIGNAL TRANSDUCTION HISTIDINE KINASE J"/>
    <property type="match status" value="1"/>
</dbReference>
<dbReference type="Gene3D" id="3.40.50.2300">
    <property type="match status" value="1"/>
</dbReference>
<dbReference type="SMART" id="SM00448">
    <property type="entry name" value="REC"/>
    <property type="match status" value="1"/>
</dbReference>
<dbReference type="GO" id="GO:0000160">
    <property type="term" value="P:phosphorelay signal transduction system"/>
    <property type="evidence" value="ECO:0007669"/>
    <property type="project" value="UniProtKB-KW"/>
</dbReference>
<dbReference type="EMBL" id="FMTS01000008">
    <property type="protein sequence ID" value="SCW80096.1"/>
    <property type="molecule type" value="Genomic_DNA"/>
</dbReference>
<proteinExistence type="predicted"/>
<dbReference type="STRING" id="260084.SAMN02927928_3493"/>
<dbReference type="Proteomes" id="UP000199150">
    <property type="component" value="Unassembled WGS sequence"/>
</dbReference>
<organism evidence="5 6">
    <name type="scientific">Asticcacaulis taihuensis</name>
    <dbReference type="NCBI Taxonomy" id="260084"/>
    <lineage>
        <taxon>Bacteria</taxon>
        <taxon>Pseudomonadati</taxon>
        <taxon>Pseudomonadota</taxon>
        <taxon>Alphaproteobacteria</taxon>
        <taxon>Caulobacterales</taxon>
        <taxon>Caulobacteraceae</taxon>
        <taxon>Asticcacaulis</taxon>
    </lineage>
</organism>
<evidence type="ECO:0000256" key="3">
    <source>
        <dbReference type="PROSITE-ProRule" id="PRU00169"/>
    </source>
</evidence>
<dbReference type="RefSeq" id="WP_181444865.1">
    <property type="nucleotide sequence ID" value="NZ_CBCRYE010000002.1"/>
</dbReference>
<dbReference type="PROSITE" id="PS50110">
    <property type="entry name" value="RESPONSE_REGULATORY"/>
    <property type="match status" value="1"/>
</dbReference>
<evidence type="ECO:0000256" key="2">
    <source>
        <dbReference type="ARBA" id="ARBA00023012"/>
    </source>
</evidence>
<sequence length="135" mass="14693">MSELSPKTNRLVLVADDNDETAFVIESMLDLLDFGVERARDGREALEMSANSAYALILMDIEMPVMDGLAATKAIRGQEGEGLVPPVPIVGITGHSDMGTRRLCELAGMDQVLCKPFLMEQLEEIVTAVSVKRVN</sequence>
<feature type="domain" description="Response regulatory" evidence="4">
    <location>
        <begin position="11"/>
        <end position="130"/>
    </location>
</feature>
<feature type="modified residue" description="4-aspartylphosphate" evidence="3">
    <location>
        <position position="60"/>
    </location>
</feature>
<dbReference type="PANTHER" id="PTHR45339:SF1">
    <property type="entry name" value="HYBRID SIGNAL TRANSDUCTION HISTIDINE KINASE J"/>
    <property type="match status" value="1"/>
</dbReference>
<evidence type="ECO:0000313" key="5">
    <source>
        <dbReference type="EMBL" id="SCW80096.1"/>
    </source>
</evidence>
<gene>
    <name evidence="5" type="ORF">SAMN02927928_3493</name>
</gene>
<keyword evidence="1 3" id="KW-0597">Phosphoprotein</keyword>
<evidence type="ECO:0000256" key="1">
    <source>
        <dbReference type="ARBA" id="ARBA00022553"/>
    </source>
</evidence>
<reference evidence="6" key="1">
    <citation type="submission" date="2016-10" db="EMBL/GenBank/DDBJ databases">
        <authorList>
            <person name="Varghese N."/>
            <person name="Submissions S."/>
        </authorList>
    </citation>
    <scope>NUCLEOTIDE SEQUENCE [LARGE SCALE GENOMIC DNA]</scope>
    <source>
        <strain evidence="6">CGMCC 1.3431</strain>
    </source>
</reference>
<keyword evidence="2" id="KW-0902">Two-component regulatory system</keyword>
<evidence type="ECO:0000313" key="6">
    <source>
        <dbReference type="Proteomes" id="UP000199150"/>
    </source>
</evidence>